<evidence type="ECO:0000313" key="5">
    <source>
        <dbReference type="EMBL" id="KAK4129361.1"/>
    </source>
</evidence>
<gene>
    <name evidence="5" type="ORF">N657DRAFT_660741</name>
</gene>
<feature type="compositionally biased region" description="Polar residues" evidence="3">
    <location>
        <begin position="572"/>
        <end position="594"/>
    </location>
</feature>
<evidence type="ECO:0000313" key="6">
    <source>
        <dbReference type="Proteomes" id="UP001302602"/>
    </source>
</evidence>
<dbReference type="Proteomes" id="UP001302602">
    <property type="component" value="Unassembled WGS sequence"/>
</dbReference>
<dbReference type="InterPro" id="IPR007219">
    <property type="entry name" value="XnlR_reg_dom"/>
</dbReference>
<feature type="compositionally biased region" description="Basic and acidic residues" evidence="3">
    <location>
        <begin position="78"/>
        <end position="91"/>
    </location>
</feature>
<feature type="region of interest" description="Disordered" evidence="3">
    <location>
        <begin position="1"/>
        <end position="100"/>
    </location>
</feature>
<dbReference type="AlphaFoldDB" id="A0AAN6UD19"/>
<dbReference type="RefSeq" id="XP_062653132.1">
    <property type="nucleotide sequence ID" value="XM_062795061.1"/>
</dbReference>
<protein>
    <recommendedName>
        <fullName evidence="4">Xylanolytic transcriptional activator regulatory domain-containing protein</fullName>
    </recommendedName>
</protein>
<dbReference type="SMART" id="SM00906">
    <property type="entry name" value="Fungal_trans"/>
    <property type="match status" value="1"/>
</dbReference>
<feature type="region of interest" description="Disordered" evidence="3">
    <location>
        <begin position="636"/>
        <end position="660"/>
    </location>
</feature>
<feature type="compositionally biased region" description="Basic and acidic residues" evidence="3">
    <location>
        <begin position="50"/>
        <end position="71"/>
    </location>
</feature>
<dbReference type="GO" id="GO:0006351">
    <property type="term" value="P:DNA-templated transcription"/>
    <property type="evidence" value="ECO:0007669"/>
    <property type="project" value="InterPro"/>
</dbReference>
<comment type="caution">
    <text evidence="5">The sequence shown here is derived from an EMBL/GenBank/DDBJ whole genome shotgun (WGS) entry which is preliminary data.</text>
</comment>
<feature type="compositionally biased region" description="Polar residues" evidence="3">
    <location>
        <begin position="1"/>
        <end position="10"/>
    </location>
</feature>
<dbReference type="GO" id="GO:0003677">
    <property type="term" value="F:DNA binding"/>
    <property type="evidence" value="ECO:0007669"/>
    <property type="project" value="InterPro"/>
</dbReference>
<feature type="region of interest" description="Disordered" evidence="3">
    <location>
        <begin position="562"/>
        <end position="623"/>
    </location>
</feature>
<dbReference type="GeneID" id="87831830"/>
<reference evidence="5" key="1">
    <citation type="journal article" date="2023" name="Mol. Phylogenet. Evol.">
        <title>Genome-scale phylogeny and comparative genomics of the fungal order Sordariales.</title>
        <authorList>
            <person name="Hensen N."/>
            <person name="Bonometti L."/>
            <person name="Westerberg I."/>
            <person name="Brannstrom I.O."/>
            <person name="Guillou S."/>
            <person name="Cros-Aarteil S."/>
            <person name="Calhoun S."/>
            <person name="Haridas S."/>
            <person name="Kuo A."/>
            <person name="Mondo S."/>
            <person name="Pangilinan J."/>
            <person name="Riley R."/>
            <person name="LaButti K."/>
            <person name="Andreopoulos B."/>
            <person name="Lipzen A."/>
            <person name="Chen C."/>
            <person name="Yan M."/>
            <person name="Daum C."/>
            <person name="Ng V."/>
            <person name="Clum A."/>
            <person name="Steindorff A."/>
            <person name="Ohm R.A."/>
            <person name="Martin F."/>
            <person name="Silar P."/>
            <person name="Natvig D.O."/>
            <person name="Lalanne C."/>
            <person name="Gautier V."/>
            <person name="Ament-Velasquez S.L."/>
            <person name="Kruys A."/>
            <person name="Hutchinson M.I."/>
            <person name="Powell A.J."/>
            <person name="Barry K."/>
            <person name="Miller A.N."/>
            <person name="Grigoriev I.V."/>
            <person name="Debuchy R."/>
            <person name="Gladieux P."/>
            <person name="Hiltunen Thoren M."/>
            <person name="Johannesson H."/>
        </authorList>
    </citation>
    <scope>NUCLEOTIDE SEQUENCE</scope>
    <source>
        <strain evidence="5">CBS 731.68</strain>
    </source>
</reference>
<evidence type="ECO:0000256" key="1">
    <source>
        <dbReference type="ARBA" id="ARBA00004123"/>
    </source>
</evidence>
<proteinExistence type="predicted"/>
<evidence type="ECO:0000259" key="4">
    <source>
        <dbReference type="SMART" id="SM00906"/>
    </source>
</evidence>
<keyword evidence="6" id="KW-1185">Reference proteome</keyword>
<sequence>MASSNTTGPLSCSERKRRKQKVKAPYGCGGPKPAQVPDRLAQKRGASHQCKFESKPVKPKAANDKHSHDEQPSVSRKRSFDGRDSEILPDDRDTDDNDSCSDLNVSSVLNGMGYMSHHHHLVLGQGHVSTVVEGTAEDDEQSDELKEVLPLVPEKRYTDCLVDNWLNGANHHYYALYPPGFRAQYAVWWATSPNKVTAELTSLILRVCACSLHFIIEDNVRARLEKELDTDILAFANRLHAAAEKLSASIPPGKGGLVHSAGKFTEAWHALSKAIQAAIEIGLHQDSLHGGMSDFDREMGRRVWVILYLWDFSLNSLMFRPRLINHADCTVVMPSQSLEPTPFGPDQPWQFRHMNLHCQLCMDMAPQLGGRLDSDADKADMANRMRNVVVTWFERLPAEYAVETPDTRWDGELKWVVFQRQYLHVIGYMSLSSQLRPFIMRSSAKPMSHLQLRLREAGVDAALGLMNASLTLFDNLVSFGHKSPCAILCLFNAATVMCAGFLQDEARTLPKREAVLEAMKRGLGMLAAAASESKETATLYRILKRLLAGLPLSAKEKGVIGASKRVKDERTTSPSDKVTVDISQSKCAIKSASTRTRRRQGSQPRSVSGSPDSASALGSSNCQPCSKRSAVSLPDSCRPLDAQAPSNGQAGPSPVVPLNGVVQVGGHPSCSTFVPSTPINPTYPGTTESLPATGSRSTTGFMASDGYPRSQAFVRTAGFQYTSTVGTVDAVPFMQSGWQSSWLAMNGLGNDVQTYQAVNLSGFDNAALETLRCWEIRSGSLGPDAPRSWGQSSAYVPDQGAVGYHPGLPGDFNGRIFEMNERGQSLSIDDPSERTDEGSFQRAIVSWLRSYCSSA</sequence>
<dbReference type="GO" id="GO:0008270">
    <property type="term" value="F:zinc ion binding"/>
    <property type="evidence" value="ECO:0007669"/>
    <property type="project" value="InterPro"/>
</dbReference>
<feature type="compositionally biased region" description="Polar residues" evidence="3">
    <location>
        <begin position="601"/>
        <end position="623"/>
    </location>
</feature>
<dbReference type="GO" id="GO:0005634">
    <property type="term" value="C:nucleus"/>
    <property type="evidence" value="ECO:0007669"/>
    <property type="project" value="UniProtKB-SubCell"/>
</dbReference>
<feature type="domain" description="Xylanolytic transcriptional activator regulatory" evidence="4">
    <location>
        <begin position="267"/>
        <end position="340"/>
    </location>
</feature>
<dbReference type="PANTHER" id="PTHR31001:SF84">
    <property type="entry name" value="FUNGAL SPECIFIC TRANSCRIPTION FACTOR"/>
    <property type="match status" value="1"/>
</dbReference>
<dbReference type="PANTHER" id="PTHR31001">
    <property type="entry name" value="UNCHARACTERIZED TRANSCRIPTIONAL REGULATORY PROTEIN"/>
    <property type="match status" value="1"/>
</dbReference>
<name>A0AAN6UD19_9PEZI</name>
<dbReference type="InterPro" id="IPR050613">
    <property type="entry name" value="Sec_Metabolite_Reg"/>
</dbReference>
<keyword evidence="2" id="KW-0539">Nucleus</keyword>
<organism evidence="5 6">
    <name type="scientific">Parathielavia appendiculata</name>
    <dbReference type="NCBI Taxonomy" id="2587402"/>
    <lineage>
        <taxon>Eukaryota</taxon>
        <taxon>Fungi</taxon>
        <taxon>Dikarya</taxon>
        <taxon>Ascomycota</taxon>
        <taxon>Pezizomycotina</taxon>
        <taxon>Sordariomycetes</taxon>
        <taxon>Sordariomycetidae</taxon>
        <taxon>Sordariales</taxon>
        <taxon>Chaetomiaceae</taxon>
        <taxon>Parathielavia</taxon>
    </lineage>
</organism>
<dbReference type="EMBL" id="MU853223">
    <property type="protein sequence ID" value="KAK4129361.1"/>
    <property type="molecule type" value="Genomic_DNA"/>
</dbReference>
<evidence type="ECO:0000256" key="2">
    <source>
        <dbReference type="ARBA" id="ARBA00023242"/>
    </source>
</evidence>
<reference evidence="5" key="2">
    <citation type="submission" date="2023-05" db="EMBL/GenBank/DDBJ databases">
        <authorList>
            <consortium name="Lawrence Berkeley National Laboratory"/>
            <person name="Steindorff A."/>
            <person name="Hensen N."/>
            <person name="Bonometti L."/>
            <person name="Westerberg I."/>
            <person name="Brannstrom I.O."/>
            <person name="Guillou S."/>
            <person name="Cros-Aarteil S."/>
            <person name="Calhoun S."/>
            <person name="Haridas S."/>
            <person name="Kuo A."/>
            <person name="Mondo S."/>
            <person name="Pangilinan J."/>
            <person name="Riley R."/>
            <person name="Labutti K."/>
            <person name="Andreopoulos B."/>
            <person name="Lipzen A."/>
            <person name="Chen C."/>
            <person name="Yanf M."/>
            <person name="Daum C."/>
            <person name="Ng V."/>
            <person name="Clum A."/>
            <person name="Ohm R."/>
            <person name="Martin F."/>
            <person name="Silar P."/>
            <person name="Natvig D."/>
            <person name="Lalanne C."/>
            <person name="Gautier V."/>
            <person name="Ament-Velasquez S.L."/>
            <person name="Kruys A."/>
            <person name="Hutchinson M.I."/>
            <person name="Powell A.J."/>
            <person name="Barry K."/>
            <person name="Miller A.N."/>
            <person name="Grigoriev I.V."/>
            <person name="Debuchy R."/>
            <person name="Gladieux P."/>
            <person name="Thoren M.H."/>
            <person name="Johannesson H."/>
        </authorList>
    </citation>
    <scope>NUCLEOTIDE SEQUENCE</scope>
    <source>
        <strain evidence="5">CBS 731.68</strain>
    </source>
</reference>
<dbReference type="CDD" id="cd12148">
    <property type="entry name" value="fungal_TF_MHR"/>
    <property type="match status" value="1"/>
</dbReference>
<comment type="subcellular location">
    <subcellularLocation>
        <location evidence="1">Nucleus</location>
    </subcellularLocation>
</comment>
<accession>A0AAN6UD19</accession>
<evidence type="ECO:0000256" key="3">
    <source>
        <dbReference type="SAM" id="MobiDB-lite"/>
    </source>
</evidence>